<dbReference type="PANTHER" id="PTHR19359:SF25">
    <property type="entry name" value="CYTOCHROME B5 HEME-BINDING DOMAIN-CONTAINING PROTEIN"/>
    <property type="match status" value="1"/>
</dbReference>
<dbReference type="InterPro" id="IPR001199">
    <property type="entry name" value="Cyt_B5-like_heme/steroid-bd"/>
</dbReference>
<dbReference type="Gene3D" id="1.20.1280.50">
    <property type="match status" value="1"/>
</dbReference>
<proteinExistence type="inferred from homology"/>
<dbReference type="Gene3D" id="3.10.120.10">
    <property type="entry name" value="Cytochrome b5-like heme/steroid binding domain"/>
    <property type="match status" value="1"/>
</dbReference>
<dbReference type="Proteomes" id="UP000053237">
    <property type="component" value="Unassembled WGS sequence"/>
</dbReference>
<keyword evidence="8" id="KW-1185">Reference proteome</keyword>
<dbReference type="Pfam" id="PF00173">
    <property type="entry name" value="Cyt-b5"/>
    <property type="match status" value="1"/>
</dbReference>
<dbReference type="SMART" id="SM01117">
    <property type="entry name" value="Cyt-b5"/>
    <property type="match status" value="1"/>
</dbReference>
<dbReference type="InterPro" id="IPR036047">
    <property type="entry name" value="F-box-like_dom_sf"/>
</dbReference>
<dbReference type="SUPFAM" id="SSF81383">
    <property type="entry name" value="F-box domain"/>
    <property type="match status" value="1"/>
</dbReference>
<evidence type="ECO:0000256" key="1">
    <source>
        <dbReference type="ARBA" id="ARBA00022617"/>
    </source>
</evidence>
<comment type="similarity">
    <text evidence="4 5">Belongs to the cytochrome b5 family.</text>
</comment>
<dbReference type="InParanoid" id="A0A024G3R2"/>
<keyword evidence="3 5" id="KW-0408">Iron</keyword>
<dbReference type="STRING" id="65357.A0A024G3R2"/>
<evidence type="ECO:0000313" key="8">
    <source>
        <dbReference type="Proteomes" id="UP000053237"/>
    </source>
</evidence>
<protein>
    <recommendedName>
        <fullName evidence="6">Cytochrome b5 heme-binding domain-containing protein</fullName>
    </recommendedName>
</protein>
<dbReference type="EMBL" id="CAIX01000013">
    <property type="protein sequence ID" value="CCI40934.1"/>
    <property type="molecule type" value="Genomic_DNA"/>
</dbReference>
<dbReference type="InterPro" id="IPR050668">
    <property type="entry name" value="Cytochrome_b5"/>
</dbReference>
<dbReference type="InterPro" id="IPR018506">
    <property type="entry name" value="Cyt_B5_heme-BS"/>
</dbReference>
<dbReference type="PROSITE" id="PS00191">
    <property type="entry name" value="CYTOCHROME_B5_1"/>
    <property type="match status" value="1"/>
</dbReference>
<name>A0A024G3R2_9STRA</name>
<dbReference type="PROSITE" id="PS50255">
    <property type="entry name" value="CYTOCHROME_B5_2"/>
    <property type="match status" value="1"/>
</dbReference>
<comment type="caution">
    <text evidence="7">The sequence shown here is derived from an EMBL/GenBank/DDBJ whole genome shotgun (WGS) entry which is preliminary data.</text>
</comment>
<dbReference type="AlphaFoldDB" id="A0A024G3R2"/>
<evidence type="ECO:0000259" key="6">
    <source>
        <dbReference type="PROSITE" id="PS50255"/>
    </source>
</evidence>
<evidence type="ECO:0000256" key="2">
    <source>
        <dbReference type="ARBA" id="ARBA00022723"/>
    </source>
</evidence>
<evidence type="ECO:0000313" key="7">
    <source>
        <dbReference type="EMBL" id="CCI40934.1"/>
    </source>
</evidence>
<evidence type="ECO:0000256" key="5">
    <source>
        <dbReference type="RuleBase" id="RU362121"/>
    </source>
</evidence>
<evidence type="ECO:0000256" key="3">
    <source>
        <dbReference type="ARBA" id="ARBA00023004"/>
    </source>
</evidence>
<accession>A0A024G3R2</accession>
<dbReference type="GO" id="GO:0046872">
    <property type="term" value="F:metal ion binding"/>
    <property type="evidence" value="ECO:0007669"/>
    <property type="project" value="UniProtKB-UniRule"/>
</dbReference>
<sequence>MLPFVWVHGVSTSDRLREAFFDIVDIKTAISSWSADRIQSMNTPLLITMSVIMFEAAIWASTFKVASRLLGFLIKTSSRKLLSSKSLARETASKYSMEVKLTTLCDVTLINVAEFLTAKDLNICGMVSSQWQNRFGDSAALLWQQIFRRDFGVQEEMNGMVYPYLPLRQYYFQHRLSRFIERAHVYSTQEDRKCIVIYNQVFDITEFIELHPGGHQVLEDVIGHDATALWEAAQHSGDAMMMLTKYAMPDATSAFQTEGNLTRVLARWKRTKWILQYTRPSSYMRDLMLQFLYR</sequence>
<dbReference type="SUPFAM" id="SSF55856">
    <property type="entry name" value="Cytochrome b5-like heme/steroid binding domain"/>
    <property type="match status" value="1"/>
</dbReference>
<keyword evidence="2 5" id="KW-0479">Metal-binding</keyword>
<dbReference type="OrthoDB" id="260519at2759"/>
<keyword evidence="1 5" id="KW-0349">Heme</keyword>
<dbReference type="GO" id="GO:0020037">
    <property type="term" value="F:heme binding"/>
    <property type="evidence" value="ECO:0007669"/>
    <property type="project" value="UniProtKB-UniRule"/>
</dbReference>
<reference evidence="7 8" key="1">
    <citation type="submission" date="2012-05" db="EMBL/GenBank/DDBJ databases">
        <title>Recombination and specialization in a pathogen metapopulation.</title>
        <authorList>
            <person name="Gardiner A."/>
            <person name="Kemen E."/>
            <person name="Schultz-Larsen T."/>
            <person name="MacLean D."/>
            <person name="Van Oosterhout C."/>
            <person name="Jones J.D.G."/>
        </authorList>
    </citation>
    <scope>NUCLEOTIDE SEQUENCE [LARGE SCALE GENOMIC DNA]</scope>
    <source>
        <strain evidence="7 8">Ac Nc2</strain>
    </source>
</reference>
<dbReference type="PANTHER" id="PTHR19359">
    <property type="entry name" value="CYTOCHROME B5"/>
    <property type="match status" value="1"/>
</dbReference>
<dbReference type="GO" id="GO:0016020">
    <property type="term" value="C:membrane"/>
    <property type="evidence" value="ECO:0007669"/>
    <property type="project" value="TreeGrafter"/>
</dbReference>
<dbReference type="InterPro" id="IPR036400">
    <property type="entry name" value="Cyt_B5-like_heme/steroid_sf"/>
</dbReference>
<evidence type="ECO:0000256" key="4">
    <source>
        <dbReference type="ARBA" id="ARBA00038168"/>
    </source>
</evidence>
<organism evidence="7 8">
    <name type="scientific">Albugo candida</name>
    <dbReference type="NCBI Taxonomy" id="65357"/>
    <lineage>
        <taxon>Eukaryota</taxon>
        <taxon>Sar</taxon>
        <taxon>Stramenopiles</taxon>
        <taxon>Oomycota</taxon>
        <taxon>Peronosporomycetes</taxon>
        <taxon>Albuginales</taxon>
        <taxon>Albuginaceae</taxon>
        <taxon>Albugo</taxon>
    </lineage>
</organism>
<gene>
    <name evidence="7" type="ORF">BN9_017180</name>
</gene>
<feature type="domain" description="Cytochrome b5 heme-binding" evidence="6">
    <location>
        <begin position="195"/>
        <end position="252"/>
    </location>
</feature>